<proteinExistence type="predicted"/>
<evidence type="ECO:0000256" key="1">
    <source>
        <dbReference type="SAM" id="MobiDB-lite"/>
    </source>
</evidence>
<dbReference type="AlphaFoldDB" id="A0A2T7WCB4"/>
<comment type="caution">
    <text evidence="2">The sequence shown here is derived from an EMBL/GenBank/DDBJ whole genome shotgun (WGS) entry which is preliminary data.</text>
</comment>
<name>A0A2T7WCB4_MICTE</name>
<reference evidence="2 3" key="1">
    <citation type="submission" date="2018-04" db="EMBL/GenBank/DDBJ databases">
        <authorList>
            <person name="Go L.Y."/>
            <person name="Mitchell J.A."/>
        </authorList>
    </citation>
    <scope>NUCLEOTIDE SEQUENCE [LARGE SCALE GENOMIC DNA]</scope>
    <source>
        <strain evidence="2 3">TPD7010</strain>
    </source>
</reference>
<protein>
    <submittedName>
        <fullName evidence="2">Uncharacterized protein</fullName>
    </submittedName>
</protein>
<gene>
    <name evidence="2" type="ORF">DC432_11525</name>
</gene>
<dbReference type="Proteomes" id="UP000244649">
    <property type="component" value="Unassembled WGS sequence"/>
</dbReference>
<feature type="region of interest" description="Disordered" evidence="1">
    <location>
        <begin position="1"/>
        <end position="27"/>
    </location>
</feature>
<organism evidence="2 3">
    <name type="scientific">Microbacterium testaceum</name>
    <name type="common">Aureobacterium testaceum</name>
    <name type="synonym">Brevibacterium testaceum</name>
    <dbReference type="NCBI Taxonomy" id="2033"/>
    <lineage>
        <taxon>Bacteria</taxon>
        <taxon>Bacillati</taxon>
        <taxon>Actinomycetota</taxon>
        <taxon>Actinomycetes</taxon>
        <taxon>Micrococcales</taxon>
        <taxon>Microbacteriaceae</taxon>
        <taxon>Microbacterium</taxon>
    </lineage>
</organism>
<accession>A0A2T7WCB4</accession>
<evidence type="ECO:0000313" key="3">
    <source>
        <dbReference type="Proteomes" id="UP000244649"/>
    </source>
</evidence>
<dbReference type="EMBL" id="QDFT01000029">
    <property type="protein sequence ID" value="PVE69235.1"/>
    <property type="molecule type" value="Genomic_DNA"/>
</dbReference>
<sequence length="71" mass="6544">MGGGVRPARGSIGGRSTTEAPPRAAEGRRPLGVMAALGVSAALGVTAAHGATAAPGVSAAHGLTAALGVSS</sequence>
<evidence type="ECO:0000313" key="2">
    <source>
        <dbReference type="EMBL" id="PVE69235.1"/>
    </source>
</evidence>